<dbReference type="CDD" id="cd03445">
    <property type="entry name" value="Thioesterase_II_repeat2"/>
    <property type="match status" value="1"/>
</dbReference>
<dbReference type="InterPro" id="IPR003703">
    <property type="entry name" value="Acyl_CoA_thio"/>
</dbReference>
<comment type="caution">
    <text evidence="12">The sequence shown here is derived from an EMBL/GenBank/DDBJ whole genome shotgun (WGS) entry which is preliminary data.</text>
</comment>
<evidence type="ECO:0000256" key="5">
    <source>
        <dbReference type="ARBA" id="ARBA00038894"/>
    </source>
</evidence>
<dbReference type="GO" id="GO:0006637">
    <property type="term" value="P:acyl-CoA metabolic process"/>
    <property type="evidence" value="ECO:0007669"/>
    <property type="project" value="InterPro"/>
</dbReference>
<evidence type="ECO:0000256" key="6">
    <source>
        <dbReference type="ARBA" id="ARBA00050943"/>
    </source>
</evidence>
<dbReference type="PANTHER" id="PTHR11066:SF34">
    <property type="entry name" value="ACYL-COENZYME A THIOESTERASE 8"/>
    <property type="match status" value="1"/>
</dbReference>
<accession>A0A5S3P6W5</accession>
<dbReference type="GO" id="GO:0047617">
    <property type="term" value="F:fatty acyl-CoA hydrolase activity"/>
    <property type="evidence" value="ECO:0007669"/>
    <property type="project" value="UniProtKB-EC"/>
</dbReference>
<dbReference type="Gene3D" id="2.40.160.210">
    <property type="entry name" value="Acyl-CoA thioesterase, double hotdog domain"/>
    <property type="match status" value="1"/>
</dbReference>
<evidence type="ECO:0000313" key="12">
    <source>
        <dbReference type="EMBL" id="TMM48920.1"/>
    </source>
</evidence>
<feature type="domain" description="Acyl-CoA thioesterase 2 C-terminal" evidence="10">
    <location>
        <begin position="208"/>
        <end position="315"/>
    </location>
</feature>
<evidence type="ECO:0000256" key="3">
    <source>
        <dbReference type="ARBA" id="ARBA00022801"/>
    </source>
</evidence>
<organism evidence="12 13">
    <name type="scientific">Qipengyuania marisflavi</name>
    <dbReference type="NCBI Taxonomy" id="2486356"/>
    <lineage>
        <taxon>Bacteria</taxon>
        <taxon>Pseudomonadati</taxon>
        <taxon>Pseudomonadota</taxon>
        <taxon>Alphaproteobacteria</taxon>
        <taxon>Sphingomonadales</taxon>
        <taxon>Erythrobacteraceae</taxon>
        <taxon>Qipengyuania</taxon>
    </lineage>
</organism>
<dbReference type="Proteomes" id="UP000309668">
    <property type="component" value="Unassembled WGS sequence"/>
</dbReference>
<protein>
    <recommendedName>
        <fullName evidence="7">Acyl-CoA thioesterase 2</fullName>
        <ecNumber evidence="5">3.1.2.20</ecNumber>
    </recommendedName>
    <alternativeName>
        <fullName evidence="8">Thioesterase II</fullName>
    </alternativeName>
</protein>
<feature type="compositionally biased region" description="Basic residues" evidence="9">
    <location>
        <begin position="1"/>
        <end position="12"/>
    </location>
</feature>
<evidence type="ECO:0000256" key="8">
    <source>
        <dbReference type="ARBA" id="ARBA00079653"/>
    </source>
</evidence>
<dbReference type="InterPro" id="IPR025652">
    <property type="entry name" value="TesB_C"/>
</dbReference>
<dbReference type="OrthoDB" id="9781019at2"/>
<dbReference type="FunFam" id="2.40.160.210:FF:000001">
    <property type="entry name" value="Acyl-CoA thioesterase II"/>
    <property type="match status" value="1"/>
</dbReference>
<name>A0A5S3P6W5_9SPHN</name>
<dbReference type="EMBL" id="VCAO01000002">
    <property type="protein sequence ID" value="TMM48920.1"/>
    <property type="molecule type" value="Genomic_DNA"/>
</dbReference>
<evidence type="ECO:0000256" key="7">
    <source>
        <dbReference type="ARBA" id="ARBA00071120"/>
    </source>
</evidence>
<comment type="subunit">
    <text evidence="2">Homotetramer.</text>
</comment>
<dbReference type="EC" id="3.1.2.20" evidence="5"/>
<sequence>MAQRPRLTRPARARTGGSVSDPEPTPQDLVSGLVRLLTVSRDSEDAFTGRQQPGGIGRVFGGQVVAQALQAAQATAPEGMAAHSLHAYFLRAGREGVDINHAISRDFEGRSFANRRVVVSQAGDSGTSKPILNLTASFQRPEEGLSHDDYTIPDVPPPEDLPSDMEQRRNFIAKIGEPSEQQKALMLRPRPIEIRTSGSQHWMNNAKRPPHAHNWFRAVATLPDDPAMHRAVIAYASDFTLLGTAALPHGLSWARGELKGASLDHAIWFHRPARADEWLLYVTDSPWSGGGRGFNRGRIFNRSGQLVASVAQEGMIRAARKAD</sequence>
<evidence type="ECO:0000256" key="2">
    <source>
        <dbReference type="ARBA" id="ARBA00011881"/>
    </source>
</evidence>
<evidence type="ECO:0000256" key="9">
    <source>
        <dbReference type="SAM" id="MobiDB-lite"/>
    </source>
</evidence>
<dbReference type="InterPro" id="IPR049449">
    <property type="entry name" value="TesB_ACOT8-like_N"/>
</dbReference>
<keyword evidence="4" id="KW-0443">Lipid metabolism</keyword>
<dbReference type="InterPro" id="IPR029069">
    <property type="entry name" value="HotDog_dom_sf"/>
</dbReference>
<dbReference type="Pfam" id="PF02551">
    <property type="entry name" value="Acyl_CoA_thio"/>
    <property type="match status" value="1"/>
</dbReference>
<dbReference type="CDD" id="cd03444">
    <property type="entry name" value="Thioesterase_II_repeat1"/>
    <property type="match status" value="1"/>
</dbReference>
<dbReference type="Pfam" id="PF13622">
    <property type="entry name" value="4HBT_3"/>
    <property type="match status" value="1"/>
</dbReference>
<dbReference type="SUPFAM" id="SSF54637">
    <property type="entry name" value="Thioesterase/thiol ester dehydrase-isomerase"/>
    <property type="match status" value="2"/>
</dbReference>
<evidence type="ECO:0000313" key="13">
    <source>
        <dbReference type="Proteomes" id="UP000309668"/>
    </source>
</evidence>
<keyword evidence="13" id="KW-1185">Reference proteome</keyword>
<dbReference type="PANTHER" id="PTHR11066">
    <property type="entry name" value="ACYL-COA THIOESTERASE"/>
    <property type="match status" value="1"/>
</dbReference>
<reference evidence="12 13" key="1">
    <citation type="submission" date="2019-05" db="EMBL/GenBank/DDBJ databases">
        <title>Erythrobacter marisflavi sp. nov., isolated from isolated from water of an estuary environment.</title>
        <authorList>
            <person name="Yoon J.-H."/>
        </authorList>
    </citation>
    <scope>NUCLEOTIDE SEQUENCE [LARGE SCALE GENOMIC DNA]</scope>
    <source>
        <strain evidence="12 13">KEM-5</strain>
    </source>
</reference>
<evidence type="ECO:0000259" key="10">
    <source>
        <dbReference type="Pfam" id="PF02551"/>
    </source>
</evidence>
<feature type="region of interest" description="Disordered" evidence="9">
    <location>
        <begin position="1"/>
        <end position="28"/>
    </location>
</feature>
<evidence type="ECO:0000256" key="1">
    <source>
        <dbReference type="ARBA" id="ARBA00006538"/>
    </source>
</evidence>
<comment type="similarity">
    <text evidence="1">Belongs to the C/M/P thioester hydrolase family.</text>
</comment>
<comment type="catalytic activity">
    <reaction evidence="6">
        <text>a fatty acyl-CoA + H2O = a fatty acid + CoA + H(+)</text>
        <dbReference type="Rhea" id="RHEA:16781"/>
        <dbReference type="ChEBI" id="CHEBI:15377"/>
        <dbReference type="ChEBI" id="CHEBI:15378"/>
        <dbReference type="ChEBI" id="CHEBI:28868"/>
        <dbReference type="ChEBI" id="CHEBI:57287"/>
        <dbReference type="ChEBI" id="CHEBI:77636"/>
        <dbReference type="EC" id="3.1.2.20"/>
    </reaction>
    <physiologicalReaction direction="left-to-right" evidence="6">
        <dbReference type="Rhea" id="RHEA:16782"/>
    </physiologicalReaction>
</comment>
<dbReference type="AlphaFoldDB" id="A0A5S3P6W5"/>
<proteinExistence type="inferred from homology"/>
<dbReference type="GO" id="GO:0009062">
    <property type="term" value="P:fatty acid catabolic process"/>
    <property type="evidence" value="ECO:0007669"/>
    <property type="project" value="TreeGrafter"/>
</dbReference>
<feature type="domain" description="Acyl-CoA thioesterase-like N-terminal HotDog" evidence="11">
    <location>
        <begin position="55"/>
        <end position="139"/>
    </location>
</feature>
<gene>
    <name evidence="12" type="ORF">FEV51_05950</name>
</gene>
<evidence type="ECO:0000259" key="11">
    <source>
        <dbReference type="Pfam" id="PF13622"/>
    </source>
</evidence>
<keyword evidence="3" id="KW-0378">Hydrolase</keyword>
<evidence type="ECO:0000256" key="4">
    <source>
        <dbReference type="ARBA" id="ARBA00023098"/>
    </source>
</evidence>
<dbReference type="InterPro" id="IPR042171">
    <property type="entry name" value="Acyl-CoA_hotdog"/>
</dbReference>